<evidence type="ECO:0000259" key="19">
    <source>
        <dbReference type="PROSITE" id="PS50893"/>
    </source>
</evidence>
<dbReference type="CDD" id="cd03270">
    <property type="entry name" value="ABC_UvrA_I"/>
    <property type="match status" value="1"/>
</dbReference>
<keyword evidence="17" id="KW-0742">SOS response</keyword>
<evidence type="ECO:0000313" key="20">
    <source>
        <dbReference type="EMBL" id="GHO87797.1"/>
    </source>
</evidence>
<feature type="region of interest" description="Disordered" evidence="18">
    <location>
        <begin position="513"/>
        <end position="540"/>
    </location>
</feature>
<name>A0ABQ3VNH1_9CHLR</name>
<evidence type="ECO:0000256" key="1">
    <source>
        <dbReference type="ARBA" id="ARBA00004496"/>
    </source>
</evidence>
<dbReference type="CDD" id="cd03271">
    <property type="entry name" value="ABC_UvrA_II"/>
    <property type="match status" value="1"/>
</dbReference>
<keyword evidence="4 17" id="KW-0677">Repeat</keyword>
<evidence type="ECO:0000256" key="12">
    <source>
        <dbReference type="ARBA" id="ARBA00023125"/>
    </source>
</evidence>
<dbReference type="Pfam" id="PF17760">
    <property type="entry name" value="UvrA_inter"/>
    <property type="match status" value="1"/>
</dbReference>
<keyword evidence="21" id="KW-1185">Reference proteome</keyword>
<evidence type="ECO:0000256" key="14">
    <source>
        <dbReference type="ARBA" id="ARBA00038000"/>
    </source>
</evidence>
<comment type="subunit">
    <text evidence="17">Forms a heterotetramer with UvrB during the search for lesions.</text>
</comment>
<dbReference type="HAMAP" id="MF_00205">
    <property type="entry name" value="UvrA"/>
    <property type="match status" value="1"/>
</dbReference>
<keyword evidence="7 17" id="KW-0228">DNA excision</keyword>
<dbReference type="InterPro" id="IPR041102">
    <property type="entry name" value="UvrA_inter"/>
</dbReference>
<evidence type="ECO:0000256" key="9">
    <source>
        <dbReference type="ARBA" id="ARBA00022833"/>
    </source>
</evidence>
<dbReference type="PANTHER" id="PTHR43152">
    <property type="entry name" value="UVRABC SYSTEM PROTEIN A"/>
    <property type="match status" value="1"/>
</dbReference>
<organism evidence="20 21">
    <name type="scientific">Dictyobacter formicarum</name>
    <dbReference type="NCBI Taxonomy" id="2778368"/>
    <lineage>
        <taxon>Bacteria</taxon>
        <taxon>Bacillati</taxon>
        <taxon>Chloroflexota</taxon>
        <taxon>Ktedonobacteria</taxon>
        <taxon>Ktedonobacterales</taxon>
        <taxon>Dictyobacteraceae</taxon>
        <taxon>Dictyobacter</taxon>
    </lineage>
</organism>
<comment type="function">
    <text evidence="17">The UvrABC repair system catalyzes the recognition and processing of DNA lesions. UvrA is an ATPase and a DNA-binding protein. A damage recognition complex composed of 2 UvrA and 2 UvrB subunits scans DNA for abnormalities. When the presence of a lesion has been verified by UvrB, the UvrA molecules dissociate.</text>
</comment>
<dbReference type="SMART" id="SM00382">
    <property type="entry name" value="AAA"/>
    <property type="match status" value="1"/>
</dbReference>
<dbReference type="InterPro" id="IPR003593">
    <property type="entry name" value="AAA+_ATPase"/>
</dbReference>
<dbReference type="InterPro" id="IPR003439">
    <property type="entry name" value="ABC_transporter-like_ATP-bd"/>
</dbReference>
<dbReference type="Gene3D" id="1.10.8.280">
    <property type="entry name" value="ABC transporter ATPase domain-like"/>
    <property type="match status" value="1"/>
</dbReference>
<evidence type="ECO:0000256" key="18">
    <source>
        <dbReference type="SAM" id="MobiDB-lite"/>
    </source>
</evidence>
<feature type="domain" description="ABC transporter" evidence="19">
    <location>
        <begin position="470"/>
        <end position="693"/>
    </location>
</feature>
<evidence type="ECO:0000256" key="16">
    <source>
        <dbReference type="ARBA" id="ARBA00042156"/>
    </source>
</evidence>
<keyword evidence="5 17" id="KW-0547">Nucleotide-binding</keyword>
<dbReference type="PANTHER" id="PTHR43152:SF3">
    <property type="entry name" value="UVRABC SYSTEM PROTEIN A"/>
    <property type="match status" value="1"/>
</dbReference>
<dbReference type="PROSITE" id="PS50893">
    <property type="entry name" value="ABC_TRANSPORTER_2"/>
    <property type="match status" value="2"/>
</dbReference>
<evidence type="ECO:0000256" key="5">
    <source>
        <dbReference type="ARBA" id="ARBA00022741"/>
    </source>
</evidence>
<evidence type="ECO:0000313" key="21">
    <source>
        <dbReference type="Proteomes" id="UP000635565"/>
    </source>
</evidence>
<evidence type="ECO:0000256" key="7">
    <source>
        <dbReference type="ARBA" id="ARBA00022769"/>
    </source>
</evidence>
<evidence type="ECO:0000256" key="11">
    <source>
        <dbReference type="ARBA" id="ARBA00022881"/>
    </source>
</evidence>
<evidence type="ECO:0000256" key="15">
    <source>
        <dbReference type="ARBA" id="ARBA00039316"/>
    </source>
</evidence>
<dbReference type="SUPFAM" id="SSF52540">
    <property type="entry name" value="P-loop containing nucleoside triphosphate hydrolases"/>
    <property type="match status" value="2"/>
</dbReference>
<evidence type="ECO:0000256" key="6">
    <source>
        <dbReference type="ARBA" id="ARBA00022763"/>
    </source>
</evidence>
<dbReference type="Pfam" id="PF17755">
    <property type="entry name" value="UvrA_DNA-bind"/>
    <property type="match status" value="1"/>
</dbReference>
<keyword evidence="13 17" id="KW-0234">DNA repair</keyword>
<evidence type="ECO:0000256" key="13">
    <source>
        <dbReference type="ARBA" id="ARBA00023204"/>
    </source>
</evidence>
<dbReference type="EMBL" id="BNJJ01000019">
    <property type="protein sequence ID" value="GHO87797.1"/>
    <property type="molecule type" value="Genomic_DNA"/>
</dbReference>
<accession>A0ABQ3VNH1</accession>
<keyword evidence="6 17" id="KW-0227">DNA damage</keyword>
<proteinExistence type="inferred from homology"/>
<comment type="caution">
    <text evidence="20">The sequence shown here is derived from an EMBL/GenBank/DDBJ whole genome shotgun (WGS) entry which is preliminary data.</text>
</comment>
<reference evidence="20 21" key="1">
    <citation type="journal article" date="2021" name="Int. J. Syst. Evol. Microbiol.">
        <title>Reticulibacter mediterranei gen. nov., sp. nov., within the new family Reticulibacteraceae fam. nov., and Ktedonospora formicarum gen. nov., sp. nov., Ktedonobacter robiniae sp. nov., Dictyobacter formicarum sp. nov. and Dictyobacter arantiisoli sp. nov., belonging to the class Ktedonobacteria.</title>
        <authorList>
            <person name="Yabe S."/>
            <person name="Zheng Y."/>
            <person name="Wang C.M."/>
            <person name="Sakai Y."/>
            <person name="Abe K."/>
            <person name="Yokota A."/>
            <person name="Donadio S."/>
            <person name="Cavaletti L."/>
            <person name="Monciardini P."/>
        </authorList>
    </citation>
    <scope>NUCLEOTIDE SEQUENCE [LARGE SCALE GENOMIC DNA]</scope>
    <source>
        <strain evidence="20 21">SOSP1-9</strain>
    </source>
</reference>
<evidence type="ECO:0000256" key="17">
    <source>
        <dbReference type="HAMAP-Rule" id="MF_00205"/>
    </source>
</evidence>
<keyword evidence="3 17" id="KW-0479">Metal-binding</keyword>
<dbReference type="RefSeq" id="WP_201365328.1">
    <property type="nucleotide sequence ID" value="NZ_BNJJ01000019.1"/>
</dbReference>
<sequence length="1061" mass="117220">MPQDKIVIRGAREHNLKNIDVIIPRDQLVVITGLSGSGKSSLAFDTIFAEGQRRYVESLSAYARQFLDKMDKPDVEHIDGLSPAISIDQKGASHNPRSTVGTVTEIYDYLRLLYARIGHQHCPQCGREVSQQTLQQIVDAVLSLPDSSRILLLAPLVQGRKGEYKNIFEEMRRSGYVRVRVDGKILDLSDEIELDKQKKHTIEVVVDRLIIRKQKKQAEEGLNGSAPLKKVAEPAALYEVNAAKESHIDESGIAEPAIPAILHEEVDPAFRQRLSDSLETTLKLGNGVVLVAVVDGEEILFSEKASCAYCGISLPEIAPRTFSFNSPHGACPTCTGLGTQLEIDTELIVTNPDLSILQGAIAPWSKVVNGSQWYMATLEALARRHNFDLNQPWKELSTDVQQKLLYGDDEPLSIRYTPQHGHTKTYTTNFEGVIPNLDRRYKQTESEGVREDIEHYMSARLCPDCRGARLKPEALAVTVGGRNIVQVTRLAISRAQAFFHELENGAAEVTPPITHGVANGKGKGRNKKATSNGSLLGDPLTPIPAKGPLLLSTLSERDRFIARQILKEIRARIQFLLDVGLDYLTLDRSATSLSGGEAQRIRLATQIGSGLMGVLYILDEPSIGLHQRDNNRLIQTLERLRNLGNTLLVVEHDEDTMRAADYIIDIGPGAGEHGGHVVAAGTYDEIVANTNSITGDYLSHRRRIEVPQERRAGNGNYLTIRGAKENNLKNVDVDIPLGKFVAITGVSGSGKSTLITDILYRRLSQHFFRAHNKPGQHDSIEGLEYLDKVIDIDQSPIGRTPRSNPATYTNAFTSIRELFSQVPESRIRGYQAGRFSFNVKGGRCEACRGEGIVKIEMNFLPDVYVPCDVCQGKRYNREALEIHYKGKTISDVLDMTVEEALDFFSNVPSIQNKMKTLYDVGLGYMRLGQPATTLSGGEAQRVKLATELSRRATGRTMYILDEPTTGLHFADVERLLDVLQRLVDAGNTIVVIEHNLDVIKSADWLIDLGPEGGDAGGSIIAQGTPEEVAENPKSYTGHFLKRLLHEEVENKTGRVLTSVPN</sequence>
<evidence type="ECO:0000256" key="10">
    <source>
        <dbReference type="ARBA" id="ARBA00022840"/>
    </source>
</evidence>
<dbReference type="Gene3D" id="3.40.50.300">
    <property type="entry name" value="P-loop containing nucleotide triphosphate hydrolases"/>
    <property type="match status" value="2"/>
</dbReference>
<keyword evidence="10 17" id="KW-0067">ATP-binding</keyword>
<keyword evidence="12 17" id="KW-0238">DNA-binding</keyword>
<dbReference type="InterPro" id="IPR027417">
    <property type="entry name" value="P-loop_NTPase"/>
</dbReference>
<dbReference type="InterPro" id="IPR041552">
    <property type="entry name" value="UvrA_DNA-bd"/>
</dbReference>
<keyword evidence="9 17" id="KW-0862">Zinc</keyword>
<gene>
    <name evidence="20" type="primary">uvrA_1</name>
    <name evidence="17" type="synonym">uvrA</name>
    <name evidence="20" type="ORF">KSZ_58030</name>
</gene>
<dbReference type="NCBIfam" id="NF001503">
    <property type="entry name" value="PRK00349.1"/>
    <property type="match status" value="1"/>
</dbReference>
<dbReference type="Proteomes" id="UP000635565">
    <property type="component" value="Unassembled WGS sequence"/>
</dbReference>
<evidence type="ECO:0000256" key="4">
    <source>
        <dbReference type="ARBA" id="ARBA00022737"/>
    </source>
</evidence>
<feature type="zinc finger region" description="C4-type" evidence="17">
    <location>
        <begin position="844"/>
        <end position="870"/>
    </location>
</feature>
<keyword evidence="8 17" id="KW-0863">Zinc-finger</keyword>
<keyword evidence="11 17" id="KW-0267">Excision nuclease</keyword>
<feature type="binding site" evidence="17">
    <location>
        <begin position="745"/>
        <end position="752"/>
    </location>
    <ligand>
        <name>ATP</name>
        <dbReference type="ChEBI" id="CHEBI:30616"/>
    </ligand>
</feature>
<keyword evidence="2 17" id="KW-0963">Cytoplasm</keyword>
<feature type="binding site" evidence="17">
    <location>
        <begin position="33"/>
        <end position="40"/>
    </location>
    <ligand>
        <name>ATP</name>
        <dbReference type="ChEBI" id="CHEBI:30616"/>
    </ligand>
</feature>
<evidence type="ECO:0000256" key="3">
    <source>
        <dbReference type="ARBA" id="ARBA00022723"/>
    </source>
</evidence>
<evidence type="ECO:0000256" key="2">
    <source>
        <dbReference type="ARBA" id="ARBA00022490"/>
    </source>
</evidence>
<dbReference type="InterPro" id="IPR004602">
    <property type="entry name" value="UvrA"/>
</dbReference>
<dbReference type="NCBIfam" id="TIGR00630">
    <property type="entry name" value="uvra"/>
    <property type="match status" value="1"/>
</dbReference>
<comment type="subcellular location">
    <subcellularLocation>
        <location evidence="1 17">Cytoplasm</location>
    </subcellularLocation>
</comment>
<feature type="zinc finger region" description="C4-type" evidence="17">
    <location>
        <begin position="307"/>
        <end position="334"/>
    </location>
</feature>
<comment type="similarity">
    <text evidence="14 17">Belongs to the ABC transporter superfamily. UvrA family.</text>
</comment>
<dbReference type="PROSITE" id="PS00211">
    <property type="entry name" value="ABC_TRANSPORTER_1"/>
    <property type="match status" value="2"/>
</dbReference>
<feature type="domain" description="ABC transporter" evidence="19">
    <location>
        <begin position="704"/>
        <end position="1041"/>
    </location>
</feature>
<protein>
    <recommendedName>
        <fullName evidence="15 17">UvrABC system protein A</fullName>
        <shortName evidence="17">UvrA protein</shortName>
    </recommendedName>
    <alternativeName>
        <fullName evidence="16 17">Excinuclease ABC subunit A</fullName>
    </alternativeName>
</protein>
<dbReference type="Gene3D" id="1.20.1580.10">
    <property type="entry name" value="ABC transporter ATPase like domain"/>
    <property type="match status" value="2"/>
</dbReference>
<dbReference type="InterPro" id="IPR017871">
    <property type="entry name" value="ABC_transporter-like_CS"/>
</dbReference>
<dbReference type="Gene3D" id="3.30.190.20">
    <property type="match status" value="1"/>
</dbReference>
<evidence type="ECO:0000256" key="8">
    <source>
        <dbReference type="ARBA" id="ARBA00022771"/>
    </source>
</evidence>